<evidence type="ECO:0000313" key="2">
    <source>
        <dbReference type="EMBL" id="RLW00972.1"/>
    </source>
</evidence>
<dbReference type="OrthoDB" id="10052721at2759"/>
<sequence length="273" mass="28107">DGPTPPRPLVPTSPLRSPPGTLRDGALPLPPRGKPPRPRRLSTPRGGRGGGWGWGEGIEAKNAAWEKETRKLSTLDSLLLIHGQSPTQPTYRQAISSPCSFYCDLPAGAASPSMERRSESPCLRDSPDRGSGSPDVKGPPPGKVARLEQNGSPMGTRGRPNGAVTKPVGGNRAAALAAAPPPGARRAAGPGEACGGWAGTVRGGAGRSEWQLEGCCPLSRASIWLLGTAAVMGIRGKTWTGRAARSPPALEGRLPKEATPGRALAGQLSKGEG</sequence>
<feature type="region of interest" description="Disordered" evidence="1">
    <location>
        <begin position="1"/>
        <end position="57"/>
    </location>
</feature>
<feature type="region of interest" description="Disordered" evidence="1">
    <location>
        <begin position="109"/>
        <end position="168"/>
    </location>
</feature>
<comment type="caution">
    <text evidence="2">The sequence shown here is derived from an EMBL/GenBank/DDBJ whole genome shotgun (WGS) entry which is preliminary data.</text>
</comment>
<feature type="compositionally biased region" description="Gly residues" evidence="1">
    <location>
        <begin position="46"/>
        <end position="56"/>
    </location>
</feature>
<name>A0A3L8SFL6_CHLGU</name>
<gene>
    <name evidence="2" type="ORF">DV515_00008386</name>
</gene>
<dbReference type="STRING" id="44316.ENSEGOP00005004744"/>
<dbReference type="Proteomes" id="UP000276834">
    <property type="component" value="Unassembled WGS sequence"/>
</dbReference>
<feature type="compositionally biased region" description="Pro residues" evidence="1">
    <location>
        <begin position="1"/>
        <end position="11"/>
    </location>
</feature>
<proteinExistence type="predicted"/>
<feature type="non-terminal residue" evidence="2">
    <location>
        <position position="273"/>
    </location>
</feature>
<accession>A0A3L8SFL6</accession>
<dbReference type="AlphaFoldDB" id="A0A3L8SFL6"/>
<protein>
    <submittedName>
        <fullName evidence="2">Uncharacterized protein</fullName>
    </submittedName>
</protein>
<feature type="non-terminal residue" evidence="2">
    <location>
        <position position="1"/>
    </location>
</feature>
<feature type="region of interest" description="Disordered" evidence="1">
    <location>
        <begin position="241"/>
        <end position="273"/>
    </location>
</feature>
<dbReference type="EMBL" id="QUSF01000024">
    <property type="protein sequence ID" value="RLW00972.1"/>
    <property type="molecule type" value="Genomic_DNA"/>
</dbReference>
<evidence type="ECO:0000256" key="1">
    <source>
        <dbReference type="SAM" id="MobiDB-lite"/>
    </source>
</evidence>
<organism evidence="2 3">
    <name type="scientific">Chloebia gouldiae</name>
    <name type="common">Gouldian finch</name>
    <name type="synonym">Erythrura gouldiae</name>
    <dbReference type="NCBI Taxonomy" id="44316"/>
    <lineage>
        <taxon>Eukaryota</taxon>
        <taxon>Metazoa</taxon>
        <taxon>Chordata</taxon>
        <taxon>Craniata</taxon>
        <taxon>Vertebrata</taxon>
        <taxon>Euteleostomi</taxon>
        <taxon>Archelosauria</taxon>
        <taxon>Archosauria</taxon>
        <taxon>Dinosauria</taxon>
        <taxon>Saurischia</taxon>
        <taxon>Theropoda</taxon>
        <taxon>Coelurosauria</taxon>
        <taxon>Aves</taxon>
        <taxon>Neognathae</taxon>
        <taxon>Neoaves</taxon>
        <taxon>Telluraves</taxon>
        <taxon>Australaves</taxon>
        <taxon>Passeriformes</taxon>
        <taxon>Passeroidea</taxon>
        <taxon>Passeridae</taxon>
        <taxon>Chloebia</taxon>
    </lineage>
</organism>
<evidence type="ECO:0000313" key="3">
    <source>
        <dbReference type="Proteomes" id="UP000276834"/>
    </source>
</evidence>
<reference evidence="2 3" key="1">
    <citation type="journal article" date="2018" name="Proc. R. Soc. B">
        <title>A non-coding region near Follistatin controls head colour polymorphism in the Gouldian finch.</title>
        <authorList>
            <person name="Toomey M.B."/>
            <person name="Marques C.I."/>
            <person name="Andrade P."/>
            <person name="Araujo P.M."/>
            <person name="Sabatino S."/>
            <person name="Gazda M.A."/>
            <person name="Afonso S."/>
            <person name="Lopes R.J."/>
            <person name="Corbo J.C."/>
            <person name="Carneiro M."/>
        </authorList>
    </citation>
    <scope>NUCLEOTIDE SEQUENCE [LARGE SCALE GENOMIC DNA]</scope>
    <source>
        <strain evidence="2">Red01</strain>
        <tissue evidence="2">Muscle</tissue>
    </source>
</reference>
<keyword evidence="3" id="KW-1185">Reference proteome</keyword>